<dbReference type="Proteomes" id="UP000181985">
    <property type="component" value="Chromosome"/>
</dbReference>
<keyword evidence="3" id="KW-0378">Hydrolase</keyword>
<proteinExistence type="inferred from homology"/>
<feature type="domain" description="Metalloprotease TldD/E C-terminal" evidence="6">
    <location>
        <begin position="248"/>
        <end position="481"/>
    </location>
</feature>
<dbReference type="NCBIfam" id="NF008006">
    <property type="entry name" value="PRK10735.1"/>
    <property type="match status" value="1"/>
</dbReference>
<keyword evidence="4 8" id="KW-0482">Metalloprotease</keyword>
<comment type="similarity">
    <text evidence="1">Belongs to the peptidase U62 family.</text>
</comment>
<accession>A0A1J0VCU0</accession>
<dbReference type="Pfam" id="PF19290">
    <property type="entry name" value="PmbA_TldD_2nd"/>
    <property type="match status" value="1"/>
</dbReference>
<organism evidence="8 9">
    <name type="scientific">Halomonas aestuarii</name>
    <dbReference type="NCBI Taxonomy" id="1897729"/>
    <lineage>
        <taxon>Bacteria</taxon>
        <taxon>Pseudomonadati</taxon>
        <taxon>Pseudomonadota</taxon>
        <taxon>Gammaproteobacteria</taxon>
        <taxon>Oceanospirillales</taxon>
        <taxon>Halomonadaceae</taxon>
        <taxon>Halomonas</taxon>
    </lineage>
</organism>
<reference evidence="9" key="1">
    <citation type="submission" date="2016-11" db="EMBL/GenBank/DDBJ databases">
        <title>Halolamina sediminis sp. nov., an extremely halophilic archaeon isolated from solar salt.</title>
        <authorList>
            <person name="Koh H.-W."/>
            <person name="Rani S."/>
            <person name="Park S.-J."/>
        </authorList>
    </citation>
    <scope>NUCLEOTIDE SEQUENCE [LARGE SCALE GENOMIC DNA]</scope>
    <source>
        <strain evidence="9">Hb3</strain>
    </source>
</reference>
<dbReference type="GO" id="GO:0006508">
    <property type="term" value="P:proteolysis"/>
    <property type="evidence" value="ECO:0007669"/>
    <property type="project" value="UniProtKB-KW"/>
</dbReference>
<evidence type="ECO:0000313" key="9">
    <source>
        <dbReference type="Proteomes" id="UP000181985"/>
    </source>
</evidence>
<dbReference type="KEGG" id="hsi:BOX17_01955"/>
<dbReference type="OrthoDB" id="9803213at2"/>
<evidence type="ECO:0000256" key="3">
    <source>
        <dbReference type="ARBA" id="ARBA00022801"/>
    </source>
</evidence>
<feature type="domain" description="Metalloprotease TldD/E central" evidence="7">
    <location>
        <begin position="131"/>
        <end position="240"/>
    </location>
</feature>
<dbReference type="Pfam" id="PF01523">
    <property type="entry name" value="PmbA_TldD_1st"/>
    <property type="match status" value="1"/>
</dbReference>
<dbReference type="Gene3D" id="3.30.2290.10">
    <property type="entry name" value="PmbA/TldD superfamily"/>
    <property type="match status" value="1"/>
</dbReference>
<evidence type="ECO:0000256" key="1">
    <source>
        <dbReference type="ARBA" id="ARBA00005836"/>
    </source>
</evidence>
<evidence type="ECO:0000259" key="6">
    <source>
        <dbReference type="Pfam" id="PF19289"/>
    </source>
</evidence>
<dbReference type="Pfam" id="PF19289">
    <property type="entry name" value="PmbA_TldD_3rd"/>
    <property type="match status" value="1"/>
</dbReference>
<evidence type="ECO:0000313" key="8">
    <source>
        <dbReference type="EMBL" id="APE29836.1"/>
    </source>
</evidence>
<dbReference type="PIRSF" id="PIRSF004919">
    <property type="entry name" value="TldD"/>
    <property type="match status" value="1"/>
</dbReference>
<dbReference type="GO" id="GO:0005829">
    <property type="term" value="C:cytosol"/>
    <property type="evidence" value="ECO:0007669"/>
    <property type="project" value="TreeGrafter"/>
</dbReference>
<dbReference type="AlphaFoldDB" id="A0A1J0VCU0"/>
<gene>
    <name evidence="8" type="primary">tldD</name>
    <name evidence="8" type="ORF">BOX17_01955</name>
</gene>
<evidence type="ECO:0000256" key="4">
    <source>
        <dbReference type="ARBA" id="ARBA00023049"/>
    </source>
</evidence>
<feature type="domain" description="Metalloprotease TldD/E N-terminal" evidence="5">
    <location>
        <begin position="42"/>
        <end position="103"/>
    </location>
</feature>
<dbReference type="InterPro" id="IPR002510">
    <property type="entry name" value="Metalloprtase-TldD/E_N"/>
</dbReference>
<dbReference type="InterPro" id="IPR025502">
    <property type="entry name" value="TldD"/>
</dbReference>
<dbReference type="InterPro" id="IPR035068">
    <property type="entry name" value="TldD/PmbA_N"/>
</dbReference>
<name>A0A1J0VCU0_9GAMM</name>
<evidence type="ECO:0000256" key="2">
    <source>
        <dbReference type="ARBA" id="ARBA00022670"/>
    </source>
</evidence>
<protein>
    <submittedName>
        <fullName evidence="8">Metalloprotease TldD</fullName>
    </submittedName>
</protein>
<dbReference type="PANTHER" id="PTHR30624">
    <property type="entry name" value="UNCHARACTERIZED PROTEIN TLDD AND PMBA"/>
    <property type="match status" value="1"/>
</dbReference>
<keyword evidence="2 8" id="KW-0645">Protease</keyword>
<sequence>MTSQTHDMLDEASALLLTPGGLDLAALETGLGHAMGRGIDYADLYFQRSWHEGWVLEDGEVKEASYNIDGGVGVRALAGEKTGFAYSNQINADALAETGRTAAGIVRSGDRLAVAPGVAMTASARYAGVDPLSGLSAEDKIAMLKLADRVARAADPSVAQVSASLTGVHEVVLVRASDGTLAADIRPLVRFNVSVIAVRNGRRERGSAGGGGRFAMARLRDDNVAERYATEAVRQALVNLEAVDAPAGQMPVVLGPGWPGILLHEAVGHGLEGDFNRKGSSAFAGRIGQQVASRGVTVVDDATLADRRGSMTVDDEGTPGQCTPLIEDGILTGYMQDKLNARLMGMAPTGNARRESFAHLPMPRMTNTYMRAGNDDPAEIIRSVKRGLYAVSFGGGQVDITSGKFVFSASEAYLIEDGRITAPVKGATLIGNGPEAMGRVSMIGHDMELDTGIGVCGKEGQGVPVGVGQPTLKLDELTVGGTQS</sequence>
<dbReference type="GO" id="GO:0008237">
    <property type="term" value="F:metallopeptidase activity"/>
    <property type="evidence" value="ECO:0007669"/>
    <property type="project" value="UniProtKB-KW"/>
</dbReference>
<dbReference type="InterPro" id="IPR045570">
    <property type="entry name" value="Metalloprtase-TldD/E_cen_dom"/>
</dbReference>
<dbReference type="InterPro" id="IPR051463">
    <property type="entry name" value="Peptidase_U62_metallo"/>
</dbReference>
<dbReference type="EMBL" id="CP018139">
    <property type="protein sequence ID" value="APE29836.1"/>
    <property type="molecule type" value="Genomic_DNA"/>
</dbReference>
<dbReference type="InterPro" id="IPR036059">
    <property type="entry name" value="TldD/PmbA_sf"/>
</dbReference>
<dbReference type="InterPro" id="IPR045569">
    <property type="entry name" value="Metalloprtase-TldD/E_C"/>
</dbReference>
<keyword evidence="9" id="KW-1185">Reference proteome</keyword>
<evidence type="ECO:0000259" key="7">
    <source>
        <dbReference type="Pfam" id="PF19290"/>
    </source>
</evidence>
<dbReference type="SUPFAM" id="SSF111283">
    <property type="entry name" value="Putative modulator of DNA gyrase, PmbA/TldD"/>
    <property type="match status" value="1"/>
</dbReference>
<dbReference type="PANTHER" id="PTHR30624:SF4">
    <property type="entry name" value="METALLOPROTEASE TLDD"/>
    <property type="match status" value="1"/>
</dbReference>
<evidence type="ECO:0000259" key="5">
    <source>
        <dbReference type="Pfam" id="PF01523"/>
    </source>
</evidence>
<dbReference type="RefSeq" id="WP_071941823.1">
    <property type="nucleotide sequence ID" value="NZ_CP018139.1"/>
</dbReference>